<keyword evidence="3" id="KW-1185">Reference proteome</keyword>
<protein>
    <recommendedName>
        <fullName evidence="1">F5/8 type C domain-containing protein</fullName>
    </recommendedName>
</protein>
<evidence type="ECO:0000259" key="1">
    <source>
        <dbReference type="PROSITE" id="PS50022"/>
    </source>
</evidence>
<dbReference type="EMBL" id="HQ317387">
    <property type="protein sequence ID" value="AGH07410.1"/>
    <property type="molecule type" value="Genomic_DNA"/>
</dbReference>
<dbReference type="RefSeq" id="YP_007675826.1">
    <property type="nucleotide sequence ID" value="NC_020862.2"/>
</dbReference>
<evidence type="ECO:0000313" key="3">
    <source>
        <dbReference type="Proteomes" id="UP000207593"/>
    </source>
</evidence>
<gene>
    <name evidence="2" type="ORF">SUFG_00043</name>
</gene>
<organism evidence="2 3">
    <name type="scientific">Sulfitobacter phage phiCB2047-B</name>
    <dbReference type="NCBI Taxonomy" id="754046"/>
    <lineage>
        <taxon>Viruses</taxon>
        <taxon>Duplodnaviria</taxon>
        <taxon>Heunggongvirae</taxon>
        <taxon>Uroviricota</taxon>
        <taxon>Caudoviricetes</taxon>
        <taxon>Schitoviridae</taxon>
        <taxon>Rhodovirinae</taxon>
        <taxon>Raunefjordenvirus</taxon>
        <taxon>Raunefjordenvirus CB2047B</taxon>
    </lineage>
</organism>
<dbReference type="InterPro" id="IPR008979">
    <property type="entry name" value="Galactose-bd-like_sf"/>
</dbReference>
<dbReference type="OrthoDB" id="21917at10239"/>
<name>M4PQN3_9CAUD</name>
<reference evidence="2 3" key="1">
    <citation type="journal article" date="2014" name="Genome Announc.">
        <title>Genome Sequence of the Sulfitobacter sp. Strain 2047-Infecting Lytic Phage {Phi}CB2047-B.</title>
        <authorList>
            <person name="Ankrah N.Y."/>
            <person name="Budinoff C.R."/>
            <person name="Wilson W.H."/>
            <person name="Wilhelm S.W."/>
            <person name="Buchan A."/>
        </authorList>
    </citation>
    <scope>NUCLEOTIDE SEQUENCE [LARGE SCALE GENOMIC DNA]</scope>
    <source>
        <strain evidence="3">phiCB2047-B</strain>
    </source>
</reference>
<dbReference type="InterPro" id="IPR000421">
    <property type="entry name" value="FA58C"/>
</dbReference>
<dbReference type="PROSITE" id="PS50022">
    <property type="entry name" value="FA58C_3"/>
    <property type="match status" value="1"/>
</dbReference>
<proteinExistence type="predicted"/>
<dbReference type="SUPFAM" id="SSF49785">
    <property type="entry name" value="Galactose-binding domain-like"/>
    <property type="match status" value="1"/>
</dbReference>
<dbReference type="KEGG" id="vg:15012425"/>
<dbReference type="Pfam" id="PF00754">
    <property type="entry name" value="F5_F8_type_C"/>
    <property type="match status" value="1"/>
</dbReference>
<dbReference type="Gene3D" id="2.60.120.260">
    <property type="entry name" value="Galactose-binding domain-like"/>
    <property type="match status" value="1"/>
</dbReference>
<dbReference type="GeneID" id="15012425"/>
<accession>M4PQN3</accession>
<evidence type="ECO:0000313" key="2">
    <source>
        <dbReference type="EMBL" id="AGH07410.1"/>
    </source>
</evidence>
<sequence length="674" mass="73576">MADRNALVIIDGQVQELPAGDSLVGGGSGGGAGTVVYKAMLSTYINNDFVTYSASEFATKGNIYKMLSERVLTSITVMLDLGQSVKLVIAKVGDVSPYTIEEIVYESPVKVITENNSNRFELTNGLNLNINTNYAFMFVRVDGTSVTTLGIPFEGVAPWNDRDGHFVFEAASRYATTQPQVGDDTFYNTTTNVTMVFATVDPDLHDLLNTGESINFISNVGGTYTVGPDITLSDPDTTQVTESPFVNSPLINTGQFDTVTNKPIWRFATISDNQSNGIDWAVSFEVATSVSFRYMNSNEVGFDYLHVYVDGVEVFNSKNKTVGTWFSHQFVIDAGSHVIRISYQKDNSNSSNDDTVYVSGFGYQEAVGGPFKKNDFIEFENSIYFALNDTTATPDTEPQSWVLFEKGSQPFGAKFWRWTFTSNRLTTIGYISPDVGTNGTYTQADVTYGPAANAFDGSSANFWGYASGDVATGDTWVQIEYSEEKWIQNYSITSRSGSGSQGPDGWILSYSEDGVTWVDVSTETGVPSWGNSETRDFVNQEGLPSVLELPNYTSNHKNKVLKAVDGELIWASENEQINVTASETLTDSDFIGGILKKVESGTEVAITVPAGLTNKELCTFIQTNLGKISFVADTGVTILSADNAKKTRTRYSSATLIPVKDTVNVYYLVGDLEV</sequence>
<feature type="domain" description="F5/8 type C" evidence="1">
    <location>
        <begin position="420"/>
        <end position="533"/>
    </location>
</feature>
<dbReference type="Proteomes" id="UP000207593">
    <property type="component" value="Segment"/>
</dbReference>